<dbReference type="InterPro" id="IPR036390">
    <property type="entry name" value="WH_DNA-bd_sf"/>
</dbReference>
<name>A0A2G9ZLV2_9BACT</name>
<reference evidence="1 2" key="1">
    <citation type="submission" date="2017-09" db="EMBL/GenBank/DDBJ databases">
        <title>Depth-based differentiation of microbial function through sediment-hosted aquifers and enrichment of novel symbionts in the deep terrestrial subsurface.</title>
        <authorList>
            <person name="Probst A.J."/>
            <person name="Ladd B."/>
            <person name="Jarett J.K."/>
            <person name="Geller-Mcgrath D.E."/>
            <person name="Sieber C.M."/>
            <person name="Emerson J.B."/>
            <person name="Anantharaman K."/>
            <person name="Thomas B.C."/>
            <person name="Malmstrom R."/>
            <person name="Stieglmeier M."/>
            <person name="Klingl A."/>
            <person name="Woyke T."/>
            <person name="Ryan C.M."/>
            <person name="Banfield J.F."/>
        </authorList>
    </citation>
    <scope>NUCLEOTIDE SEQUENCE [LARGE SCALE GENOMIC DNA]</scope>
    <source>
        <strain evidence="1">CG23_combo_of_CG06-09_8_20_14_all_49_15</strain>
    </source>
</reference>
<protein>
    <recommendedName>
        <fullName evidence="3">HTH arsR-type domain-containing protein</fullName>
    </recommendedName>
</protein>
<organism evidence="1 2">
    <name type="scientific">Candidatus Falkowbacteria bacterium CG23_combo_of_CG06-09_8_20_14_all_49_15</name>
    <dbReference type="NCBI Taxonomy" id="1974572"/>
    <lineage>
        <taxon>Bacteria</taxon>
        <taxon>Candidatus Falkowiibacteriota</taxon>
    </lineage>
</organism>
<proteinExistence type="predicted"/>
<dbReference type="EMBL" id="PCSD01000007">
    <property type="protein sequence ID" value="PIP34163.1"/>
    <property type="molecule type" value="Genomic_DNA"/>
</dbReference>
<comment type="caution">
    <text evidence="1">The sequence shown here is derived from an EMBL/GenBank/DDBJ whole genome shotgun (WGS) entry which is preliminary data.</text>
</comment>
<evidence type="ECO:0000313" key="1">
    <source>
        <dbReference type="EMBL" id="PIP34163.1"/>
    </source>
</evidence>
<accession>A0A2G9ZLV2</accession>
<dbReference type="AlphaFoldDB" id="A0A2G9ZLV2"/>
<dbReference type="Proteomes" id="UP000230729">
    <property type="component" value="Unassembled WGS sequence"/>
</dbReference>
<sequence>MLNRLFGSKTRLKLLKHFILHPQEKLYIRQIARQLKLQLNAVRRELDNLEKFGLLASSLGKGESRPISAEAVDNPENPGPVESQANNRQEKKFYLVNPDFILLEELKSLVVKAQILYERDFIEKVKRAGVPKLLVFSGFFVNNTFSPVDLLAVGQFNKPRLVRIINELENELGKDIRFTILGNREFKYRRDITDVFLYNILEGKKIVAIDEFGIS</sequence>
<dbReference type="SUPFAM" id="SSF46785">
    <property type="entry name" value="Winged helix' DNA-binding domain"/>
    <property type="match status" value="1"/>
</dbReference>
<dbReference type="InterPro" id="IPR036388">
    <property type="entry name" value="WH-like_DNA-bd_sf"/>
</dbReference>
<evidence type="ECO:0000313" key="2">
    <source>
        <dbReference type="Proteomes" id="UP000230729"/>
    </source>
</evidence>
<dbReference type="Gene3D" id="1.10.10.10">
    <property type="entry name" value="Winged helix-like DNA-binding domain superfamily/Winged helix DNA-binding domain"/>
    <property type="match status" value="1"/>
</dbReference>
<evidence type="ECO:0008006" key="3">
    <source>
        <dbReference type="Google" id="ProtNLM"/>
    </source>
</evidence>
<gene>
    <name evidence="1" type="ORF">COX22_00455</name>
</gene>